<dbReference type="SUPFAM" id="SSF48726">
    <property type="entry name" value="Immunoglobulin"/>
    <property type="match status" value="1"/>
</dbReference>
<proteinExistence type="predicted"/>
<comment type="caution">
    <text evidence="3">The sequence shown here is derived from an EMBL/GenBank/DDBJ whole genome shotgun (WGS) entry which is preliminary data.</text>
</comment>
<organism evidence="3 4">
    <name type="scientific">Oryzias melastigma</name>
    <name type="common">Marine medaka</name>
    <dbReference type="NCBI Taxonomy" id="30732"/>
    <lineage>
        <taxon>Eukaryota</taxon>
        <taxon>Metazoa</taxon>
        <taxon>Chordata</taxon>
        <taxon>Craniata</taxon>
        <taxon>Vertebrata</taxon>
        <taxon>Euteleostomi</taxon>
        <taxon>Actinopterygii</taxon>
        <taxon>Neopterygii</taxon>
        <taxon>Teleostei</taxon>
        <taxon>Neoteleostei</taxon>
        <taxon>Acanthomorphata</taxon>
        <taxon>Ovalentaria</taxon>
        <taxon>Atherinomorphae</taxon>
        <taxon>Beloniformes</taxon>
        <taxon>Adrianichthyidae</taxon>
        <taxon>Oryziinae</taxon>
        <taxon>Oryzias</taxon>
    </lineage>
</organism>
<dbReference type="InterPro" id="IPR003599">
    <property type="entry name" value="Ig_sub"/>
</dbReference>
<feature type="chain" id="PRO_5032293461" description="Ig-like domain-containing protein" evidence="1">
    <location>
        <begin position="20"/>
        <end position="142"/>
    </location>
</feature>
<dbReference type="InterPro" id="IPR036179">
    <property type="entry name" value="Ig-like_dom_sf"/>
</dbReference>
<dbReference type="Proteomes" id="UP000646548">
    <property type="component" value="Unassembled WGS sequence"/>
</dbReference>
<dbReference type="SMART" id="SM00409">
    <property type="entry name" value="IG"/>
    <property type="match status" value="1"/>
</dbReference>
<dbReference type="EMBL" id="WKFB01000145">
    <property type="protein sequence ID" value="KAF6734083.1"/>
    <property type="molecule type" value="Genomic_DNA"/>
</dbReference>
<feature type="signal peptide" evidence="1">
    <location>
        <begin position="1"/>
        <end position="19"/>
    </location>
</feature>
<dbReference type="InterPro" id="IPR013783">
    <property type="entry name" value="Ig-like_fold"/>
</dbReference>
<dbReference type="Gene3D" id="2.60.40.10">
    <property type="entry name" value="Immunoglobulins"/>
    <property type="match status" value="1"/>
</dbReference>
<accession>A0A834FH71</accession>
<evidence type="ECO:0000259" key="2">
    <source>
        <dbReference type="PROSITE" id="PS50835"/>
    </source>
</evidence>
<dbReference type="AlphaFoldDB" id="A0A834FH71"/>
<sequence length="142" mass="15884">MKVCAGLVFWMTLFLLLSAQEQDNIEVKYPSKIIKAERGSTVKLSCLTEFNFLACNDLHAAWHVADRNTEPTEPTELTDPLLYLTTVSEKIIGVNRRARTVITDILSVTEGDSGRYQCKADCSGQIEMGHFITVEVTDKSLQ</sequence>
<evidence type="ECO:0000313" key="4">
    <source>
        <dbReference type="Proteomes" id="UP000646548"/>
    </source>
</evidence>
<evidence type="ECO:0000256" key="1">
    <source>
        <dbReference type="SAM" id="SignalP"/>
    </source>
</evidence>
<protein>
    <recommendedName>
        <fullName evidence="2">Ig-like domain-containing protein</fullName>
    </recommendedName>
</protein>
<dbReference type="InterPro" id="IPR007110">
    <property type="entry name" value="Ig-like_dom"/>
</dbReference>
<reference evidence="3" key="1">
    <citation type="journal article" name="BMC Genomics">
        <title>Long-read sequencing and de novo genome assembly of marine medaka (Oryzias melastigma).</title>
        <authorList>
            <person name="Liang P."/>
            <person name="Saqib H.S.A."/>
            <person name="Ni X."/>
            <person name="Shen Y."/>
        </authorList>
    </citation>
    <scope>NUCLEOTIDE SEQUENCE</scope>
    <source>
        <strain evidence="3">Bigg-433</strain>
    </source>
</reference>
<keyword evidence="1" id="KW-0732">Signal</keyword>
<dbReference type="PROSITE" id="PS50835">
    <property type="entry name" value="IG_LIKE"/>
    <property type="match status" value="1"/>
</dbReference>
<gene>
    <name evidence="3" type="ORF">FQA47_011461</name>
</gene>
<name>A0A834FH71_ORYME</name>
<feature type="domain" description="Ig-like" evidence="2">
    <location>
        <begin position="39"/>
        <end position="137"/>
    </location>
</feature>
<evidence type="ECO:0000313" key="3">
    <source>
        <dbReference type="EMBL" id="KAF6734083.1"/>
    </source>
</evidence>